<keyword evidence="2" id="KW-1185">Reference proteome</keyword>
<dbReference type="Proteomes" id="UP001501411">
    <property type="component" value="Unassembled WGS sequence"/>
</dbReference>
<comment type="caution">
    <text evidence="1">The sequence shown here is derived from an EMBL/GenBank/DDBJ whole genome shotgun (WGS) entry which is preliminary data.</text>
</comment>
<reference evidence="2" key="1">
    <citation type="journal article" date="2019" name="Int. J. Syst. Evol. Microbiol.">
        <title>The Global Catalogue of Microorganisms (GCM) 10K type strain sequencing project: providing services to taxonomists for standard genome sequencing and annotation.</title>
        <authorList>
            <consortium name="The Broad Institute Genomics Platform"/>
            <consortium name="The Broad Institute Genome Sequencing Center for Infectious Disease"/>
            <person name="Wu L."/>
            <person name="Ma J."/>
        </authorList>
    </citation>
    <scope>NUCLEOTIDE SEQUENCE [LARGE SCALE GENOMIC DNA]</scope>
    <source>
        <strain evidence="2">JCM 18200</strain>
    </source>
</reference>
<organism evidence="1 2">
    <name type="scientific">Olivibacter ginsenosidimutans</name>
    <dbReference type="NCBI Taxonomy" id="1176537"/>
    <lineage>
        <taxon>Bacteria</taxon>
        <taxon>Pseudomonadati</taxon>
        <taxon>Bacteroidota</taxon>
        <taxon>Sphingobacteriia</taxon>
        <taxon>Sphingobacteriales</taxon>
        <taxon>Sphingobacteriaceae</taxon>
        <taxon>Olivibacter</taxon>
    </lineage>
</organism>
<name>A0ABP9C8I6_9SPHI</name>
<dbReference type="InterPro" id="IPR032342">
    <property type="entry name" value="DUF4861"/>
</dbReference>
<sequence length="360" mass="40337">MSCTAEKKQTLTITNPLAVERAEVLSIPYTDFKQIYNRSEAFRLIDEKNKEYTYQLEKGEGDSTQNVLVWVELPANGTITLQVQPGKPKPMEARTFARYVPERFDDFAWENDKIAFRMYGKALEGRPDNAEGADIWAKRTDKLVVNEWYKKGDYHKDHGEGMDFYDVGMTLGAGDIAPYADGKIIFSKHYREYDVLENGPLRSMFRLKYEPWEVNGKKVSVTKTISLDAGAQLNRVTAVYTVEGADADRLPVVAGIVLRKGEGGQAMKLTDAKVAAYWEPAHGADGTLGIAVLGESPIDSITENNGHLLAHFTATSGKPVIYYNGGAWDKAGKITNAKQWEEYLRNEQEKQEHPLAISIK</sequence>
<dbReference type="InterPro" id="IPR011013">
    <property type="entry name" value="Gal_mutarotase_sf_dom"/>
</dbReference>
<evidence type="ECO:0000313" key="1">
    <source>
        <dbReference type="EMBL" id="GAA4805138.1"/>
    </source>
</evidence>
<dbReference type="Pfam" id="PF16153">
    <property type="entry name" value="DUF4861"/>
    <property type="match status" value="1"/>
</dbReference>
<accession>A0ABP9C8I6</accession>
<protein>
    <submittedName>
        <fullName evidence="1">DUF4861 domain-containing protein</fullName>
    </submittedName>
</protein>
<dbReference type="SUPFAM" id="SSF74650">
    <property type="entry name" value="Galactose mutarotase-like"/>
    <property type="match status" value="1"/>
</dbReference>
<dbReference type="EMBL" id="BAABIQ010000043">
    <property type="protein sequence ID" value="GAA4805138.1"/>
    <property type="molecule type" value="Genomic_DNA"/>
</dbReference>
<proteinExistence type="predicted"/>
<gene>
    <name evidence="1" type="ORF">GCM10023231_37880</name>
</gene>
<evidence type="ECO:0000313" key="2">
    <source>
        <dbReference type="Proteomes" id="UP001501411"/>
    </source>
</evidence>